<dbReference type="InterPro" id="IPR050088">
    <property type="entry name" value="IspD/TarI_cytidylyltransf_bact"/>
</dbReference>
<dbReference type="Proteomes" id="UP000053750">
    <property type="component" value="Unassembled WGS sequence"/>
</dbReference>
<dbReference type="SUPFAM" id="SSF53448">
    <property type="entry name" value="Nucleotide-diphospho-sugar transferases"/>
    <property type="match status" value="1"/>
</dbReference>
<keyword evidence="4 7" id="KW-0808">Transferase</keyword>
<dbReference type="PROSITE" id="PS01295">
    <property type="entry name" value="ISPD"/>
    <property type="match status" value="1"/>
</dbReference>
<dbReference type="PANTHER" id="PTHR32125:SF4">
    <property type="entry name" value="2-C-METHYL-D-ERYTHRITOL 4-PHOSPHATE CYTIDYLYLTRANSFERASE, CHLOROPLASTIC"/>
    <property type="match status" value="1"/>
</dbReference>
<dbReference type="InterPro" id="IPR018294">
    <property type="entry name" value="ISPD_synthase_CS"/>
</dbReference>
<dbReference type="EMBL" id="JFHU01000091">
    <property type="protein sequence ID" value="EXX89586.1"/>
    <property type="molecule type" value="Genomic_DNA"/>
</dbReference>
<keyword evidence="5 7" id="KW-0548">Nucleotidyltransferase</keyword>
<sequence>MEADGSGPQGSRLLNTAEKLVYDKNILSRSEAGLGMKGSMAEPAVADGAEWSAVIVAAGRGTRMGTAESKQYLPLRGKPVLVHTLAIFERMREIRDVVLVTGVEDVERCRRLAAEHGLRKVAAVVPGGGERQHSVRLGLAAASSPWVMVHDGVRPLVTPESVRRCIAAAYRHGAAVLAVPVKDTIKKVDAAGIIESTPDRRSLWAIQTPQAFRRELLEACHGRAEGEGFIGTDDAMVVERYGHPVAVAEGDYTNIKITTPDDLPYAAFLLSGRGVGHARSGGPG</sequence>
<evidence type="ECO:0000256" key="6">
    <source>
        <dbReference type="ARBA" id="ARBA00023229"/>
    </source>
</evidence>
<comment type="caution">
    <text evidence="8">The sequence shown here is derived from an EMBL/GenBank/DDBJ whole genome shotgun (WGS) entry which is preliminary data.</text>
</comment>
<evidence type="ECO:0000256" key="5">
    <source>
        <dbReference type="ARBA" id="ARBA00022695"/>
    </source>
</evidence>
<comment type="catalytic activity">
    <reaction evidence="1 7">
        <text>2-C-methyl-D-erythritol 4-phosphate + CTP + H(+) = 4-CDP-2-C-methyl-D-erythritol + diphosphate</text>
        <dbReference type="Rhea" id="RHEA:13429"/>
        <dbReference type="ChEBI" id="CHEBI:15378"/>
        <dbReference type="ChEBI" id="CHEBI:33019"/>
        <dbReference type="ChEBI" id="CHEBI:37563"/>
        <dbReference type="ChEBI" id="CHEBI:57823"/>
        <dbReference type="ChEBI" id="CHEBI:58262"/>
        <dbReference type="EC" id="2.7.7.60"/>
    </reaction>
</comment>
<evidence type="ECO:0000256" key="7">
    <source>
        <dbReference type="HAMAP-Rule" id="MF_00108"/>
    </source>
</evidence>
<evidence type="ECO:0000256" key="1">
    <source>
        <dbReference type="ARBA" id="ARBA00001282"/>
    </source>
</evidence>
<dbReference type="InterPro" id="IPR001228">
    <property type="entry name" value="IspD"/>
</dbReference>
<dbReference type="HAMAP" id="MF_00108">
    <property type="entry name" value="IspD"/>
    <property type="match status" value="1"/>
</dbReference>
<dbReference type="FunFam" id="3.90.550.10:FF:000003">
    <property type="entry name" value="2-C-methyl-D-erythritol 4-phosphate cytidylyltransferase"/>
    <property type="match status" value="1"/>
</dbReference>
<dbReference type="InterPro" id="IPR034683">
    <property type="entry name" value="IspD/TarI"/>
</dbReference>
<name>A0A9W5W7Q6_9BACL</name>
<accession>A0A9W5W7Q6</accession>
<feature type="site" description="Transition state stabilizer" evidence="7">
    <location>
        <position position="63"/>
    </location>
</feature>
<evidence type="ECO:0000313" key="9">
    <source>
        <dbReference type="Proteomes" id="UP000053750"/>
    </source>
</evidence>
<gene>
    <name evidence="7" type="primary">ispD</name>
    <name evidence="8" type="ORF">BG53_15455</name>
</gene>
<dbReference type="Pfam" id="PF01128">
    <property type="entry name" value="IspD"/>
    <property type="match status" value="1"/>
</dbReference>
<feature type="site" description="Transition state stabilizer" evidence="7">
    <location>
        <position position="70"/>
    </location>
</feature>
<evidence type="ECO:0000256" key="4">
    <source>
        <dbReference type="ARBA" id="ARBA00022679"/>
    </source>
</evidence>
<keyword evidence="9" id="KW-1185">Reference proteome</keyword>
<dbReference type="CDD" id="cd02516">
    <property type="entry name" value="CDP-ME_synthetase"/>
    <property type="match status" value="1"/>
</dbReference>
<dbReference type="InterPro" id="IPR029044">
    <property type="entry name" value="Nucleotide-diphossugar_trans"/>
</dbReference>
<evidence type="ECO:0000313" key="8">
    <source>
        <dbReference type="EMBL" id="EXX89586.1"/>
    </source>
</evidence>
<dbReference type="AlphaFoldDB" id="A0A9W5W7Q6"/>
<comment type="similarity">
    <text evidence="3 7">Belongs to the IspD/TarI cytidylyltransferase family. IspD subfamily.</text>
</comment>
<organism evidence="8 9">
    <name type="scientific">Paenibacillus darwinianus</name>
    <dbReference type="NCBI Taxonomy" id="1380763"/>
    <lineage>
        <taxon>Bacteria</taxon>
        <taxon>Bacillati</taxon>
        <taxon>Bacillota</taxon>
        <taxon>Bacilli</taxon>
        <taxon>Bacillales</taxon>
        <taxon>Paenibacillaceae</taxon>
        <taxon>Paenibacillus</taxon>
    </lineage>
</organism>
<dbReference type="Gene3D" id="3.90.550.10">
    <property type="entry name" value="Spore Coat Polysaccharide Biosynthesis Protein SpsA, Chain A"/>
    <property type="match status" value="1"/>
</dbReference>
<evidence type="ECO:0000256" key="2">
    <source>
        <dbReference type="ARBA" id="ARBA00004787"/>
    </source>
</evidence>
<comment type="function">
    <text evidence="7">Catalyzes the formation of 4-diphosphocytidyl-2-C-methyl-D-erythritol from CTP and 2-C-methyl-D-erythritol 4-phosphate (MEP).</text>
</comment>
<evidence type="ECO:0000256" key="3">
    <source>
        <dbReference type="ARBA" id="ARBA00009789"/>
    </source>
</evidence>
<dbReference type="PANTHER" id="PTHR32125">
    <property type="entry name" value="2-C-METHYL-D-ERYTHRITOL 4-PHOSPHATE CYTIDYLYLTRANSFERASE, CHLOROPLASTIC"/>
    <property type="match status" value="1"/>
</dbReference>
<comment type="pathway">
    <text evidence="2 7">Isoprenoid biosynthesis; isopentenyl diphosphate biosynthesis via DXP pathway; isopentenyl diphosphate from 1-deoxy-D-xylulose 5-phosphate: step 2/6.</text>
</comment>
<feature type="site" description="Positions MEP for the nucleophilic attack" evidence="7">
    <location>
        <position position="200"/>
    </location>
</feature>
<keyword evidence="6 7" id="KW-0414">Isoprene biosynthesis</keyword>
<feature type="site" description="Positions MEP for the nucleophilic attack" evidence="7">
    <location>
        <position position="256"/>
    </location>
</feature>
<dbReference type="NCBIfam" id="TIGR00453">
    <property type="entry name" value="ispD"/>
    <property type="match status" value="1"/>
</dbReference>
<dbReference type="EC" id="2.7.7.60" evidence="7"/>
<dbReference type="GO" id="GO:0050518">
    <property type="term" value="F:2-C-methyl-D-erythritol 4-phosphate cytidylyltransferase activity"/>
    <property type="evidence" value="ECO:0007669"/>
    <property type="project" value="UniProtKB-UniRule"/>
</dbReference>
<protein>
    <recommendedName>
        <fullName evidence="7">2-C-methyl-D-erythritol 4-phosphate cytidylyltransferase</fullName>
        <ecNumber evidence="7">2.7.7.60</ecNumber>
    </recommendedName>
    <alternativeName>
        <fullName evidence="7">4-diphosphocytidyl-2C-methyl-D-erythritol synthase</fullName>
    </alternativeName>
    <alternativeName>
        <fullName evidence="7">MEP cytidylyltransferase</fullName>
        <shortName evidence="7">MCT</shortName>
    </alternativeName>
</protein>
<reference evidence="8 9" key="1">
    <citation type="submission" date="2014-02" db="EMBL/GenBank/DDBJ databases">
        <title>Genome sequence of Paenibacillus darwinianus reveals adaptive mechanisms for survival in Antarctic soils.</title>
        <authorList>
            <person name="Dsouza M."/>
            <person name="Taylor M.W."/>
            <person name="Turner S.J."/>
            <person name="Aislabie J."/>
        </authorList>
    </citation>
    <scope>NUCLEOTIDE SEQUENCE [LARGE SCALE GENOMIC DNA]</scope>
    <source>
        <strain evidence="8 9">CE1</strain>
    </source>
</reference>
<dbReference type="GO" id="GO:0019288">
    <property type="term" value="P:isopentenyl diphosphate biosynthetic process, methylerythritol 4-phosphate pathway"/>
    <property type="evidence" value="ECO:0007669"/>
    <property type="project" value="UniProtKB-UniRule"/>
</dbReference>
<proteinExistence type="inferred from homology"/>